<dbReference type="Gene3D" id="3.40.630.30">
    <property type="match status" value="1"/>
</dbReference>
<reference evidence="2 3" key="1">
    <citation type="submission" date="2018-09" db="EMBL/GenBank/DDBJ databases">
        <title>Discovery and Ecogenomic Context for Candidatus Cryosericales, a Global Caldiserica Order Active in Thawing Permafrost.</title>
        <authorList>
            <person name="Martinez M.A."/>
            <person name="Woodcroft B.J."/>
            <person name="Ignacio Espinoza J.C."/>
            <person name="Zayed A."/>
            <person name="Singleton C.M."/>
            <person name="Boyd J."/>
            <person name="Li Y.-F."/>
            <person name="Purvine S."/>
            <person name="Maughan H."/>
            <person name="Hodgkins S.B."/>
            <person name="Anderson D."/>
            <person name="Sederholm M."/>
            <person name="Temperton B."/>
            <person name="Saleska S.R."/>
            <person name="Tyson G.W."/>
            <person name="Rich V.I."/>
        </authorList>
    </citation>
    <scope>NUCLEOTIDE SEQUENCE [LARGE SCALE GENOMIC DNA]</scope>
    <source>
        <strain evidence="2 3">SMC5</strain>
    </source>
</reference>
<dbReference type="Proteomes" id="UP000266489">
    <property type="component" value="Unassembled WGS sequence"/>
</dbReference>
<dbReference type="Pfam" id="PF13302">
    <property type="entry name" value="Acetyltransf_3"/>
    <property type="match status" value="1"/>
</dbReference>
<feature type="domain" description="N-acetyltransferase" evidence="1">
    <location>
        <begin position="16"/>
        <end position="180"/>
    </location>
</feature>
<comment type="caution">
    <text evidence="2">The sequence shown here is derived from an EMBL/GenBank/DDBJ whole genome shotgun (WGS) entry which is preliminary data.</text>
</comment>
<evidence type="ECO:0000313" key="2">
    <source>
        <dbReference type="EMBL" id="RIE11262.1"/>
    </source>
</evidence>
<evidence type="ECO:0000313" key="3">
    <source>
        <dbReference type="Proteomes" id="UP000266489"/>
    </source>
</evidence>
<accession>A0A398D7F0</accession>
<dbReference type="InterPro" id="IPR016181">
    <property type="entry name" value="Acyl_CoA_acyltransferase"/>
</dbReference>
<dbReference type="EMBL" id="QXIU01000120">
    <property type="protein sequence ID" value="RIE11262.1"/>
    <property type="molecule type" value="Genomic_DNA"/>
</dbReference>
<evidence type="ECO:0000259" key="1">
    <source>
        <dbReference type="PROSITE" id="PS51186"/>
    </source>
</evidence>
<dbReference type="GO" id="GO:0016747">
    <property type="term" value="F:acyltransferase activity, transferring groups other than amino-acyl groups"/>
    <property type="evidence" value="ECO:0007669"/>
    <property type="project" value="InterPro"/>
</dbReference>
<sequence>MTAMDMLPHAIEGKLVFLAPERCDNVLFYWKWANDREVTRLTQGYGRAPSLEAMQASYDKSAVADDARRFGIHLMSTGDLIGRCALKNLNLIVGRGEASILIGDVKHRGHGYGTEAMRLLCTVGFDMLEMHTIFLTVLACNPGAVASYHKVGFRDAGCLREASARDGKRVDILYMDLLRGDLVLDTKSGA</sequence>
<dbReference type="AlphaFoldDB" id="A0A398D7F0"/>
<dbReference type="InterPro" id="IPR000182">
    <property type="entry name" value="GNAT_dom"/>
</dbReference>
<dbReference type="PANTHER" id="PTHR43415">
    <property type="entry name" value="SPERMIDINE N(1)-ACETYLTRANSFERASE"/>
    <property type="match status" value="1"/>
</dbReference>
<organism evidence="2 3">
    <name type="scientific">Candidatus Cryosericum odellii</name>
    <dbReference type="NCBI Taxonomy" id="2290917"/>
    <lineage>
        <taxon>Bacteria</taxon>
        <taxon>Pseudomonadati</taxon>
        <taxon>Caldisericota/Cryosericota group</taxon>
        <taxon>Candidatus Cryosericota</taxon>
        <taxon>Candidatus Cryosericia</taxon>
        <taxon>Candidatus Cryosericales</taxon>
        <taxon>Candidatus Cryosericaceae</taxon>
        <taxon>Candidatus Cryosericum</taxon>
    </lineage>
</organism>
<dbReference type="SUPFAM" id="SSF55729">
    <property type="entry name" value="Acyl-CoA N-acyltransferases (Nat)"/>
    <property type="match status" value="1"/>
</dbReference>
<gene>
    <name evidence="2" type="ORF">SMC5_05055</name>
</gene>
<proteinExistence type="predicted"/>
<protein>
    <submittedName>
        <fullName evidence="2">N-acetyltransferase</fullName>
    </submittedName>
</protein>
<dbReference type="PANTHER" id="PTHR43415:SF3">
    <property type="entry name" value="GNAT-FAMILY ACETYLTRANSFERASE"/>
    <property type="match status" value="1"/>
</dbReference>
<name>A0A398D7F0_9BACT</name>
<dbReference type="PROSITE" id="PS51186">
    <property type="entry name" value="GNAT"/>
    <property type="match status" value="1"/>
</dbReference>
<dbReference type="OrthoDB" id="9814648at2"/>
<keyword evidence="2" id="KW-0808">Transferase</keyword>